<dbReference type="PANTHER" id="PTHR31876">
    <property type="entry name" value="COV-LIKE PROTEIN 1"/>
    <property type="match status" value="1"/>
</dbReference>
<evidence type="ECO:0000256" key="1">
    <source>
        <dbReference type="SAM" id="MobiDB-lite"/>
    </source>
</evidence>
<dbReference type="EMBL" id="DSEC01000600">
    <property type="protein sequence ID" value="HER44450.1"/>
    <property type="molecule type" value="Genomic_DNA"/>
</dbReference>
<feature type="transmembrane region" description="Helical" evidence="2">
    <location>
        <begin position="50"/>
        <end position="71"/>
    </location>
</feature>
<proteinExistence type="predicted"/>
<protein>
    <submittedName>
        <fullName evidence="3">DUF502 domain-containing protein</fullName>
    </submittedName>
</protein>
<sequence>MGWFRRKFFTGLIILLPTVVTIYIFYRVFVSMDNVLKPLVLRYPFLDIPGLGVLSVVLIVLLTGIFAGNLFGRTIISWLETVVFRIPLFSRMYIAIKQLSEVFLKQERTVFKRTVLVQYPRPGIYVVAFVTSTWRFKDESGEARSFVNVFLPTTPNPTSGLFLMIPEEEAIPFDYTIEEALKLVISGGAVLPGTDSTENGFPVPPGTPGSKHLRNQ</sequence>
<accession>A0A7V2F400</accession>
<feature type="region of interest" description="Disordered" evidence="1">
    <location>
        <begin position="195"/>
        <end position="216"/>
    </location>
</feature>
<dbReference type="AlphaFoldDB" id="A0A7V2F400"/>
<evidence type="ECO:0000313" key="3">
    <source>
        <dbReference type="EMBL" id="HER44450.1"/>
    </source>
</evidence>
<feature type="transmembrane region" description="Helical" evidence="2">
    <location>
        <begin position="12"/>
        <end position="30"/>
    </location>
</feature>
<evidence type="ECO:0000256" key="2">
    <source>
        <dbReference type="SAM" id="Phobius"/>
    </source>
</evidence>
<organism evidence="3">
    <name type="scientific">Eiseniibacteriota bacterium</name>
    <dbReference type="NCBI Taxonomy" id="2212470"/>
    <lineage>
        <taxon>Bacteria</taxon>
        <taxon>Candidatus Eiseniibacteriota</taxon>
    </lineage>
</organism>
<comment type="caution">
    <text evidence="3">The sequence shown here is derived from an EMBL/GenBank/DDBJ whole genome shotgun (WGS) entry which is preliminary data.</text>
</comment>
<dbReference type="Proteomes" id="UP000886069">
    <property type="component" value="Unassembled WGS sequence"/>
</dbReference>
<gene>
    <name evidence="3" type="ORF">ENO08_08325</name>
</gene>
<dbReference type="Pfam" id="PF04367">
    <property type="entry name" value="DUF502"/>
    <property type="match status" value="1"/>
</dbReference>
<name>A0A7V2F400_UNCEI</name>
<dbReference type="PANTHER" id="PTHR31876:SF26">
    <property type="entry name" value="PROTEIN LIKE COV 2"/>
    <property type="match status" value="1"/>
</dbReference>
<dbReference type="InterPro" id="IPR007462">
    <property type="entry name" value="COV1-like"/>
</dbReference>
<keyword evidence="2" id="KW-0812">Transmembrane</keyword>
<keyword evidence="2" id="KW-0472">Membrane</keyword>
<keyword evidence="2" id="KW-1133">Transmembrane helix</keyword>
<reference evidence="3" key="1">
    <citation type="journal article" date="2020" name="mSystems">
        <title>Genome- and Community-Level Interaction Insights into Carbon Utilization and Element Cycling Functions of Hydrothermarchaeota in Hydrothermal Sediment.</title>
        <authorList>
            <person name="Zhou Z."/>
            <person name="Liu Y."/>
            <person name="Xu W."/>
            <person name="Pan J."/>
            <person name="Luo Z.H."/>
            <person name="Li M."/>
        </authorList>
    </citation>
    <scope>NUCLEOTIDE SEQUENCE [LARGE SCALE GENOMIC DNA]</scope>
    <source>
        <strain evidence="3">SpSt-1233</strain>
    </source>
</reference>